<accession>A0ABU6TUT8</accession>
<evidence type="ECO:0000313" key="2">
    <source>
        <dbReference type="EMBL" id="MED6151970.1"/>
    </source>
</evidence>
<organism evidence="2 3">
    <name type="scientific">Stylosanthes scabra</name>
    <dbReference type="NCBI Taxonomy" id="79078"/>
    <lineage>
        <taxon>Eukaryota</taxon>
        <taxon>Viridiplantae</taxon>
        <taxon>Streptophyta</taxon>
        <taxon>Embryophyta</taxon>
        <taxon>Tracheophyta</taxon>
        <taxon>Spermatophyta</taxon>
        <taxon>Magnoliopsida</taxon>
        <taxon>eudicotyledons</taxon>
        <taxon>Gunneridae</taxon>
        <taxon>Pentapetalae</taxon>
        <taxon>rosids</taxon>
        <taxon>fabids</taxon>
        <taxon>Fabales</taxon>
        <taxon>Fabaceae</taxon>
        <taxon>Papilionoideae</taxon>
        <taxon>50 kb inversion clade</taxon>
        <taxon>dalbergioids sensu lato</taxon>
        <taxon>Dalbergieae</taxon>
        <taxon>Pterocarpus clade</taxon>
        <taxon>Stylosanthes</taxon>
    </lineage>
</organism>
<name>A0ABU6TUT8_9FABA</name>
<gene>
    <name evidence="2" type="ORF">PIB30_087407</name>
</gene>
<dbReference type="Pfam" id="PF08387">
    <property type="entry name" value="FBD"/>
    <property type="match status" value="1"/>
</dbReference>
<protein>
    <recommendedName>
        <fullName evidence="1">FBD domain-containing protein</fullName>
    </recommendedName>
</protein>
<sequence length="107" mass="12174">MQEGVSLTKDKAECLSGCIPACFSTGLKTIEIYGFSGKEEELFAIKILLQVASALDKLLIQCYSYFSSSVLNDVDSHRETTEKLHKQILTYPKRSMDCKIDFEHKMW</sequence>
<comment type="caution">
    <text evidence="2">The sequence shown here is derived from an EMBL/GenBank/DDBJ whole genome shotgun (WGS) entry which is preliminary data.</text>
</comment>
<reference evidence="2 3" key="1">
    <citation type="journal article" date="2023" name="Plants (Basel)">
        <title>Bridging the Gap: Combining Genomics and Transcriptomics Approaches to Understand Stylosanthes scabra, an Orphan Legume from the Brazilian Caatinga.</title>
        <authorList>
            <person name="Ferreira-Neto J.R.C."/>
            <person name="da Silva M.D."/>
            <person name="Binneck E."/>
            <person name="de Melo N.F."/>
            <person name="da Silva R.H."/>
            <person name="de Melo A.L.T.M."/>
            <person name="Pandolfi V."/>
            <person name="Bustamante F.O."/>
            <person name="Brasileiro-Vidal A.C."/>
            <person name="Benko-Iseppon A.M."/>
        </authorList>
    </citation>
    <scope>NUCLEOTIDE SEQUENCE [LARGE SCALE GENOMIC DNA]</scope>
    <source>
        <tissue evidence="2">Leaves</tissue>
    </source>
</reference>
<evidence type="ECO:0000259" key="1">
    <source>
        <dbReference type="Pfam" id="PF08387"/>
    </source>
</evidence>
<feature type="domain" description="FBD" evidence="1">
    <location>
        <begin position="18"/>
        <end position="59"/>
    </location>
</feature>
<dbReference type="EMBL" id="JASCZI010092159">
    <property type="protein sequence ID" value="MED6151970.1"/>
    <property type="molecule type" value="Genomic_DNA"/>
</dbReference>
<keyword evidence="3" id="KW-1185">Reference proteome</keyword>
<dbReference type="InterPro" id="IPR006566">
    <property type="entry name" value="FBD"/>
</dbReference>
<proteinExistence type="predicted"/>
<evidence type="ECO:0000313" key="3">
    <source>
        <dbReference type="Proteomes" id="UP001341840"/>
    </source>
</evidence>
<dbReference type="Proteomes" id="UP001341840">
    <property type="component" value="Unassembled WGS sequence"/>
</dbReference>